<dbReference type="SUPFAM" id="SSF55874">
    <property type="entry name" value="ATPase domain of HSP90 chaperone/DNA topoisomerase II/histidine kinase"/>
    <property type="match status" value="1"/>
</dbReference>
<dbReference type="SUPFAM" id="SSF47384">
    <property type="entry name" value="Homodimeric domain of signal transducing histidine kinase"/>
    <property type="match status" value="1"/>
</dbReference>
<evidence type="ECO:0000256" key="2">
    <source>
        <dbReference type="ARBA" id="ARBA00012438"/>
    </source>
</evidence>
<feature type="transmembrane region" description="Helical" evidence="4">
    <location>
        <begin position="291"/>
        <end position="309"/>
    </location>
</feature>
<dbReference type="PANTHER" id="PTHR43547:SF2">
    <property type="entry name" value="HYBRID SIGNAL TRANSDUCTION HISTIDINE KINASE C"/>
    <property type="match status" value="1"/>
</dbReference>
<dbReference type="InterPro" id="IPR036097">
    <property type="entry name" value="HisK_dim/P_sf"/>
</dbReference>
<dbReference type="EMBL" id="QLII01000001">
    <property type="protein sequence ID" value="RAI78161.1"/>
    <property type="molecule type" value="Genomic_DNA"/>
</dbReference>
<dbReference type="GO" id="GO:0000155">
    <property type="term" value="F:phosphorelay sensor kinase activity"/>
    <property type="evidence" value="ECO:0007669"/>
    <property type="project" value="InterPro"/>
</dbReference>
<keyword evidence="4" id="KW-0472">Membrane</keyword>
<dbReference type="InterPro" id="IPR011623">
    <property type="entry name" value="7TMR_DISM_rcpt_extracell_dom1"/>
</dbReference>
<dbReference type="CDD" id="cd00082">
    <property type="entry name" value="HisKA"/>
    <property type="match status" value="1"/>
</dbReference>
<evidence type="ECO:0000256" key="4">
    <source>
        <dbReference type="SAM" id="Phobius"/>
    </source>
</evidence>
<dbReference type="SMART" id="SM00388">
    <property type="entry name" value="HisKA"/>
    <property type="match status" value="1"/>
</dbReference>
<dbReference type="AlphaFoldDB" id="A0A327NRY9"/>
<evidence type="ECO:0000313" key="7">
    <source>
        <dbReference type="Proteomes" id="UP000249016"/>
    </source>
</evidence>
<accession>A0A327NRY9</accession>
<feature type="transmembrane region" description="Helical" evidence="4">
    <location>
        <begin position="374"/>
        <end position="395"/>
    </location>
</feature>
<dbReference type="Pfam" id="PF00512">
    <property type="entry name" value="HisKA"/>
    <property type="match status" value="1"/>
</dbReference>
<feature type="transmembrane region" description="Helical" evidence="4">
    <location>
        <begin position="321"/>
        <end position="339"/>
    </location>
</feature>
<feature type="transmembrane region" description="Helical" evidence="4">
    <location>
        <begin position="256"/>
        <end position="279"/>
    </location>
</feature>
<proteinExistence type="predicted"/>
<dbReference type="EC" id="2.7.13.3" evidence="2"/>
<dbReference type="Gene3D" id="1.10.287.130">
    <property type="match status" value="1"/>
</dbReference>
<dbReference type="InterPro" id="IPR005467">
    <property type="entry name" value="His_kinase_dom"/>
</dbReference>
<dbReference type="Proteomes" id="UP000249016">
    <property type="component" value="Unassembled WGS sequence"/>
</dbReference>
<dbReference type="PANTHER" id="PTHR43547">
    <property type="entry name" value="TWO-COMPONENT HISTIDINE KINASE"/>
    <property type="match status" value="1"/>
</dbReference>
<name>A0A327NRY9_9BACT</name>
<dbReference type="Pfam" id="PF07696">
    <property type="entry name" value="7TMR-DISMED2"/>
    <property type="match status" value="1"/>
</dbReference>
<dbReference type="OrthoDB" id="9797097at2"/>
<dbReference type="Pfam" id="PF07695">
    <property type="entry name" value="7TMR-DISM_7TM"/>
    <property type="match status" value="1"/>
</dbReference>
<feature type="transmembrane region" description="Helical" evidence="4">
    <location>
        <begin position="346"/>
        <end position="368"/>
    </location>
</feature>
<dbReference type="FunFam" id="1.10.287.130:FF:000045">
    <property type="entry name" value="Two-component system sensor histidine kinase/response regulator"/>
    <property type="match status" value="1"/>
</dbReference>
<dbReference type="InterPro" id="IPR003661">
    <property type="entry name" value="HisK_dim/P_dom"/>
</dbReference>
<dbReference type="InterPro" id="IPR036890">
    <property type="entry name" value="HATPase_C_sf"/>
</dbReference>
<dbReference type="Gene3D" id="3.30.565.10">
    <property type="entry name" value="Histidine kinase-like ATPase, C-terminal domain"/>
    <property type="match status" value="1"/>
</dbReference>
<dbReference type="Gene3D" id="2.60.40.2380">
    <property type="match status" value="1"/>
</dbReference>
<reference evidence="6 7" key="1">
    <citation type="submission" date="2018-06" db="EMBL/GenBank/DDBJ databases">
        <title>Spirosoma sp. HMF3257 Genome sequencing and assembly.</title>
        <authorList>
            <person name="Kang H."/>
            <person name="Cha I."/>
            <person name="Kim H."/>
            <person name="Kang J."/>
            <person name="Joh K."/>
        </authorList>
    </citation>
    <scope>NUCLEOTIDE SEQUENCE [LARGE SCALE GENOMIC DNA]</scope>
    <source>
        <strain evidence="6 7">HMF3257</strain>
    </source>
</reference>
<organism evidence="6 7">
    <name type="scientific">Spirosoma telluris</name>
    <dbReference type="NCBI Taxonomy" id="2183553"/>
    <lineage>
        <taxon>Bacteria</taxon>
        <taxon>Pseudomonadati</taxon>
        <taxon>Bacteroidota</taxon>
        <taxon>Cytophagia</taxon>
        <taxon>Cytophagales</taxon>
        <taxon>Cytophagaceae</taxon>
        <taxon>Spirosoma</taxon>
    </lineage>
</organism>
<gene>
    <name evidence="6" type="ORF">HMF3257_36040</name>
</gene>
<comment type="caution">
    <text evidence="6">The sequence shown here is derived from an EMBL/GenBank/DDBJ whole genome shotgun (WGS) entry which is preliminary data.</text>
</comment>
<feature type="transmembrane region" description="Helical" evidence="4">
    <location>
        <begin position="196"/>
        <end position="215"/>
    </location>
</feature>
<evidence type="ECO:0000313" key="6">
    <source>
        <dbReference type="EMBL" id="RAI78161.1"/>
    </source>
</evidence>
<keyword evidence="4" id="KW-1133">Transmembrane helix</keyword>
<keyword evidence="3" id="KW-0597">Phosphoprotein</keyword>
<evidence type="ECO:0000256" key="1">
    <source>
        <dbReference type="ARBA" id="ARBA00000085"/>
    </source>
</evidence>
<evidence type="ECO:0000256" key="3">
    <source>
        <dbReference type="ARBA" id="ARBA00022553"/>
    </source>
</evidence>
<sequence>MPNCTTSRVNLHPYSTRLLVFGCLFLLVGCMQVSAQTITLTPETKKLNLCPFTSLFADTTGSLPFDQVQRQSFTPYRGQEFQMGFSSKIFWFRFTIDPGKQPTLNQWYLLWSDGLRDNVDIYVPQVNGTWKIMEGGMLAPPDRKAYQGLFPLYPLGVFQSTIPQTYYLRLDASEAINGQLTLLTHQAYIDDMPASLAMAWLVIGIQLLRVFYNIILARYIQDSSFRWYVFHTVIVTASVLGSFGVIGTLLSQAPRLASFFNTAFFELMPATYTLFIYSLLSVRVNYPKLKWVFFSIVGLSLLQLVLYPFVPRMYLLIANNYLFLFMEAFLISICSYALIQRVAMNGYLLIPCFITLVPFIFLNLRALGIIQYGWIYPMIYGTNFLEIVALALVLGKIIQSAEQKRLDTEKAFFAEKLEAEKLAELDSLKTRFFTNISHEFRTPLTLLIGPLSDLLKKFPTEEMYQIMHRNANRLQTLINQLLDLSKLDGGQLRPDFQDGDLAVDIRTWVASFESLAASRQISLLLQQPSQRYPAIYDLDKVEKITTNLISNALKFTPTGGRFGSKRGIVPGN</sequence>
<keyword evidence="4" id="KW-0812">Transmembrane</keyword>
<dbReference type="InterPro" id="IPR011622">
    <property type="entry name" value="7TMR_DISM_rcpt_extracell_dom2"/>
</dbReference>
<keyword evidence="7" id="KW-1185">Reference proteome</keyword>
<feature type="transmembrane region" description="Helical" evidence="4">
    <location>
        <begin position="227"/>
        <end position="250"/>
    </location>
</feature>
<evidence type="ECO:0000259" key="5">
    <source>
        <dbReference type="PROSITE" id="PS50109"/>
    </source>
</evidence>
<dbReference type="PROSITE" id="PS50109">
    <property type="entry name" value="HIS_KIN"/>
    <property type="match status" value="1"/>
</dbReference>
<feature type="domain" description="Histidine kinase" evidence="5">
    <location>
        <begin position="435"/>
        <end position="572"/>
    </location>
</feature>
<comment type="catalytic activity">
    <reaction evidence="1">
        <text>ATP + protein L-histidine = ADP + protein N-phospho-L-histidine.</text>
        <dbReference type="EC" id="2.7.13.3"/>
    </reaction>
</comment>
<protein>
    <recommendedName>
        <fullName evidence="2">histidine kinase</fullName>
        <ecNumber evidence="2">2.7.13.3</ecNumber>
    </recommendedName>
</protein>